<accession>A0AB38YEL8</accession>
<protein>
    <submittedName>
        <fullName evidence="1">Uncharacterized protein</fullName>
    </submittedName>
</protein>
<gene>
    <name evidence="1" type="ORF">NFC81_13330</name>
</gene>
<organism evidence="1">
    <name type="scientific">Salinispirillum sp. LH 10-3-1</name>
    <dbReference type="NCBI Taxonomy" id="2952525"/>
    <lineage>
        <taxon>Bacteria</taxon>
        <taxon>Pseudomonadati</taxon>
        <taxon>Pseudomonadota</taxon>
        <taxon>Gammaproteobacteria</taxon>
        <taxon>Oceanospirillales</taxon>
        <taxon>Saccharospirillaceae</taxon>
        <taxon>Salinispirillum</taxon>
    </lineage>
</organism>
<sequence>MTTSAQEKLDLEHEAAKLFMRLYERQFGVPMRHIWHNEPRKPDVSCYLEGEKLDLEIAHLYGSEAEAILIHKREINQRTIEALHRLLDVPISQRLLAALNTILASKAEKTYHSDRVWLVLRNTNPLWTRIDLEANLHHVTLPEAHPFEQIWVVGDMNGESGIVQLFP</sequence>
<reference evidence="1" key="1">
    <citation type="submission" date="2022-07" db="EMBL/GenBank/DDBJ databases">
        <title>Complete genome sequence of Salinispirillum sp. LH10-3-1 capable of multiple carbohydrate inversion isolated from a soda lake.</title>
        <authorList>
            <person name="Liu J."/>
            <person name="Zhai Y."/>
            <person name="Zhang H."/>
            <person name="Yang H."/>
            <person name="Qu J."/>
            <person name="Li J."/>
        </authorList>
    </citation>
    <scope>NUCLEOTIDE SEQUENCE</scope>
    <source>
        <strain evidence="1">LH 10-3-1</strain>
    </source>
</reference>
<dbReference type="EMBL" id="CP101717">
    <property type="protein sequence ID" value="WLD57685.1"/>
    <property type="molecule type" value="Genomic_DNA"/>
</dbReference>
<dbReference type="AlphaFoldDB" id="A0AB38YEL8"/>
<name>A0AB38YEL8_9GAMM</name>
<proteinExistence type="predicted"/>
<dbReference type="RefSeq" id="WP_304994970.1">
    <property type="nucleotide sequence ID" value="NZ_CP101717.1"/>
</dbReference>
<evidence type="ECO:0000313" key="1">
    <source>
        <dbReference type="EMBL" id="WLD57685.1"/>
    </source>
</evidence>